<reference evidence="1" key="1">
    <citation type="submission" date="2021-06" db="EMBL/GenBank/DDBJ databases">
        <authorList>
            <person name="Kallberg Y."/>
            <person name="Tangrot J."/>
            <person name="Rosling A."/>
        </authorList>
    </citation>
    <scope>NUCLEOTIDE SEQUENCE</scope>
    <source>
        <strain evidence="1">MA461A</strain>
    </source>
</reference>
<evidence type="ECO:0000313" key="2">
    <source>
        <dbReference type="Proteomes" id="UP000789920"/>
    </source>
</evidence>
<sequence length="69" mass="7764">WCSSGALVELIKECKLTIRKTPSNNTTGPKQSTNIQSINIRGNQSTHLCHHSTGMHQKSQYCPAHIFHY</sequence>
<dbReference type="Proteomes" id="UP000789920">
    <property type="component" value="Unassembled WGS sequence"/>
</dbReference>
<dbReference type="EMBL" id="CAJVQC010014512">
    <property type="protein sequence ID" value="CAG8657874.1"/>
    <property type="molecule type" value="Genomic_DNA"/>
</dbReference>
<accession>A0ACA9NJ03</accession>
<comment type="caution">
    <text evidence="1">The sequence shown here is derived from an EMBL/GenBank/DDBJ whole genome shotgun (WGS) entry which is preliminary data.</text>
</comment>
<feature type="non-terminal residue" evidence="1">
    <location>
        <position position="1"/>
    </location>
</feature>
<evidence type="ECO:0000313" key="1">
    <source>
        <dbReference type="EMBL" id="CAG8657874.1"/>
    </source>
</evidence>
<organism evidence="1 2">
    <name type="scientific">Racocetra persica</name>
    <dbReference type="NCBI Taxonomy" id="160502"/>
    <lineage>
        <taxon>Eukaryota</taxon>
        <taxon>Fungi</taxon>
        <taxon>Fungi incertae sedis</taxon>
        <taxon>Mucoromycota</taxon>
        <taxon>Glomeromycotina</taxon>
        <taxon>Glomeromycetes</taxon>
        <taxon>Diversisporales</taxon>
        <taxon>Gigasporaceae</taxon>
        <taxon>Racocetra</taxon>
    </lineage>
</organism>
<proteinExistence type="predicted"/>
<name>A0ACA9NJ03_9GLOM</name>
<keyword evidence="2" id="KW-1185">Reference proteome</keyword>
<protein>
    <submittedName>
        <fullName evidence="1">15580_t:CDS:1</fullName>
    </submittedName>
</protein>
<gene>
    <name evidence="1" type="ORF">RPERSI_LOCUS8146</name>
</gene>